<dbReference type="InterPro" id="IPR001128">
    <property type="entry name" value="Cyt_P450"/>
</dbReference>
<evidence type="ECO:0000256" key="8">
    <source>
        <dbReference type="ARBA" id="ARBA00022824"/>
    </source>
</evidence>
<proteinExistence type="inferred from homology"/>
<dbReference type="GO" id="GO:0005506">
    <property type="term" value="F:iron ion binding"/>
    <property type="evidence" value="ECO:0007669"/>
    <property type="project" value="InterPro"/>
</dbReference>
<comment type="similarity">
    <text evidence="5 15">Belongs to the cytochrome P450 family.</text>
</comment>
<dbReference type="Pfam" id="PF00067">
    <property type="entry name" value="p450"/>
    <property type="match status" value="1"/>
</dbReference>
<feature type="binding site" description="axial binding residue" evidence="14">
    <location>
        <position position="511"/>
    </location>
    <ligand>
        <name>heme</name>
        <dbReference type="ChEBI" id="CHEBI:30413"/>
    </ligand>
    <ligandPart>
        <name>Fe</name>
        <dbReference type="ChEBI" id="CHEBI:18248"/>
    </ligandPart>
</feature>
<dbReference type="GO" id="GO:0020037">
    <property type="term" value="F:heme binding"/>
    <property type="evidence" value="ECO:0007669"/>
    <property type="project" value="InterPro"/>
</dbReference>
<dbReference type="PRINTS" id="PR00385">
    <property type="entry name" value="P450"/>
</dbReference>
<dbReference type="PROSITE" id="PS00086">
    <property type="entry name" value="CYTOCHROME_P450"/>
    <property type="match status" value="1"/>
</dbReference>
<evidence type="ECO:0000256" key="9">
    <source>
        <dbReference type="ARBA" id="ARBA00022848"/>
    </source>
</evidence>
<dbReference type="AlphaFoldDB" id="A0AAD7Z848"/>
<keyword evidence="13 16" id="KW-0472">Membrane</keyword>
<evidence type="ECO:0000256" key="16">
    <source>
        <dbReference type="SAM" id="Phobius"/>
    </source>
</evidence>
<comment type="cofactor">
    <cofactor evidence="1 14">
        <name>heme</name>
        <dbReference type="ChEBI" id="CHEBI:30413"/>
    </cofactor>
</comment>
<evidence type="ECO:0008006" key="19">
    <source>
        <dbReference type="Google" id="ProtNLM"/>
    </source>
</evidence>
<keyword evidence="16" id="KW-0812">Transmembrane</keyword>
<comment type="caution">
    <text evidence="17">The sequence shown here is derived from an EMBL/GenBank/DDBJ whole genome shotgun (WGS) entry which is preliminary data.</text>
</comment>
<dbReference type="Gene3D" id="1.10.630.10">
    <property type="entry name" value="Cytochrome P450"/>
    <property type="match status" value="1"/>
</dbReference>
<keyword evidence="9" id="KW-0492">Microsome</keyword>
<accession>A0AAD7Z848</accession>
<dbReference type="EMBL" id="JASPKZ010009837">
    <property type="protein sequence ID" value="KAJ9575467.1"/>
    <property type="molecule type" value="Genomic_DNA"/>
</dbReference>
<evidence type="ECO:0000256" key="4">
    <source>
        <dbReference type="ARBA" id="ARBA00004406"/>
    </source>
</evidence>
<feature type="transmembrane region" description="Helical" evidence="16">
    <location>
        <begin position="64"/>
        <end position="82"/>
    </location>
</feature>
<evidence type="ECO:0000256" key="12">
    <source>
        <dbReference type="ARBA" id="ARBA00023033"/>
    </source>
</evidence>
<keyword evidence="8" id="KW-0256">Endoplasmic reticulum</keyword>
<evidence type="ECO:0000256" key="14">
    <source>
        <dbReference type="PIRSR" id="PIRSR602403-1"/>
    </source>
</evidence>
<keyword evidence="6 14" id="KW-0349">Heme</keyword>
<dbReference type="InterPro" id="IPR050196">
    <property type="entry name" value="Cytochrome_P450_Monoox"/>
</dbReference>
<dbReference type="InterPro" id="IPR002403">
    <property type="entry name" value="Cyt_P450_E_grp-IV"/>
</dbReference>
<dbReference type="GO" id="GO:0004497">
    <property type="term" value="F:monooxygenase activity"/>
    <property type="evidence" value="ECO:0007669"/>
    <property type="project" value="UniProtKB-KW"/>
</dbReference>
<evidence type="ECO:0000256" key="1">
    <source>
        <dbReference type="ARBA" id="ARBA00001971"/>
    </source>
</evidence>
<dbReference type="InterPro" id="IPR017972">
    <property type="entry name" value="Cyt_P450_CS"/>
</dbReference>
<comment type="function">
    <text evidence="2">May be involved in the metabolism of insect hormones and in the breakdown of synthetic insecticides.</text>
</comment>
<evidence type="ECO:0000256" key="7">
    <source>
        <dbReference type="ARBA" id="ARBA00022723"/>
    </source>
</evidence>
<dbReference type="PANTHER" id="PTHR24291:SF189">
    <property type="entry name" value="CYTOCHROME P450 4C3-RELATED"/>
    <property type="match status" value="1"/>
</dbReference>
<keyword evidence="12 15" id="KW-0503">Monooxygenase</keyword>
<dbReference type="PRINTS" id="PR00465">
    <property type="entry name" value="EP450IV"/>
</dbReference>
<evidence type="ECO:0000256" key="6">
    <source>
        <dbReference type="ARBA" id="ARBA00022617"/>
    </source>
</evidence>
<evidence type="ECO:0000313" key="17">
    <source>
        <dbReference type="EMBL" id="KAJ9575467.1"/>
    </source>
</evidence>
<name>A0AAD7Z848_DIPPU</name>
<evidence type="ECO:0000256" key="2">
    <source>
        <dbReference type="ARBA" id="ARBA00003690"/>
    </source>
</evidence>
<reference evidence="17" key="1">
    <citation type="journal article" date="2023" name="IScience">
        <title>Live-bearing cockroach genome reveals convergent evolutionary mechanisms linked to viviparity in insects and beyond.</title>
        <authorList>
            <person name="Fouks B."/>
            <person name="Harrison M.C."/>
            <person name="Mikhailova A.A."/>
            <person name="Marchal E."/>
            <person name="English S."/>
            <person name="Carruthers M."/>
            <person name="Jennings E.C."/>
            <person name="Chiamaka E.L."/>
            <person name="Frigard R.A."/>
            <person name="Pippel M."/>
            <person name="Attardo G.M."/>
            <person name="Benoit J.B."/>
            <person name="Bornberg-Bauer E."/>
            <person name="Tobe S.S."/>
        </authorList>
    </citation>
    <scope>NUCLEOTIDE SEQUENCE</scope>
    <source>
        <strain evidence="17">Stay&amp;Tobe</strain>
    </source>
</reference>
<keyword evidence="18" id="KW-1185">Reference proteome</keyword>
<keyword evidence="10 15" id="KW-0560">Oxidoreductase</keyword>
<dbReference type="Proteomes" id="UP001233999">
    <property type="component" value="Unassembled WGS sequence"/>
</dbReference>
<keyword evidence="7 14" id="KW-0479">Metal-binding</keyword>
<dbReference type="SUPFAM" id="SSF48264">
    <property type="entry name" value="Cytochrome P450"/>
    <property type="match status" value="1"/>
</dbReference>
<reference evidence="17" key="2">
    <citation type="submission" date="2023-05" db="EMBL/GenBank/DDBJ databases">
        <authorList>
            <person name="Fouks B."/>
        </authorList>
    </citation>
    <scope>NUCLEOTIDE SEQUENCE</scope>
    <source>
        <strain evidence="17">Stay&amp;Tobe</strain>
        <tissue evidence="17">Testes</tissue>
    </source>
</reference>
<evidence type="ECO:0000256" key="3">
    <source>
        <dbReference type="ARBA" id="ARBA00004174"/>
    </source>
</evidence>
<evidence type="ECO:0000256" key="5">
    <source>
        <dbReference type="ARBA" id="ARBA00010617"/>
    </source>
</evidence>
<evidence type="ECO:0000256" key="10">
    <source>
        <dbReference type="ARBA" id="ARBA00023002"/>
    </source>
</evidence>
<keyword evidence="11 14" id="KW-0408">Iron</keyword>
<sequence>MRFKLRIIEKVPHILHEWWKMSLNFISCISNDFIESILAFSFKWTEFFVENMGYFRESINLTSLWWILPVTVLFIITFPLYYSRRTQNRLKRLTSNIPGPLTFPILGNIPTFAGCDLIEFFQKLVKLVNKYGSVVRFWMGDKLYVVITDSESIEKIFINKSLFKKNSSVSQMANGNGAVPDDDKWKIHRKIISSTFNSNVLEQFMENFIKNSFLLTENLKPIADERVTDIYSYFCSCALDIICETTMGTNVNAQMEDDPEYKTKLLQAIETLGETFKKPWMLNDWMHSRKQDFEKEREFAMKHLHRFVNKVIDDKLASKRNGVRKKDGSREQVEYVQWVRGRELSLLDLLIRDEQMKVDEIRDELSSLIVAGTKVIALTCSYVLSLLGVHQNIQDKVLEEQERIFEPDMGRPPTTSDVNAMKYLEQVLKETLRLYPPVPFLFRNIEEDMHLENGFTLPRGSYAVIFNFMTHRNPEYYPDPECFDPDRFSMDCPTVNRPYSYIPFGGGRRICVAYRYGMLEVKTLLSTTLRKYKITETMGGIERLEHSLQAGVVLKPATGFNVKMAPRPIKFIPSIFRE</sequence>
<evidence type="ECO:0000256" key="13">
    <source>
        <dbReference type="ARBA" id="ARBA00023136"/>
    </source>
</evidence>
<dbReference type="GO" id="GO:0005789">
    <property type="term" value="C:endoplasmic reticulum membrane"/>
    <property type="evidence" value="ECO:0007669"/>
    <property type="project" value="UniProtKB-SubCell"/>
</dbReference>
<dbReference type="PANTHER" id="PTHR24291">
    <property type="entry name" value="CYTOCHROME P450 FAMILY 4"/>
    <property type="match status" value="1"/>
</dbReference>
<dbReference type="InterPro" id="IPR036396">
    <property type="entry name" value="Cyt_P450_sf"/>
</dbReference>
<keyword evidence="16" id="KW-1133">Transmembrane helix</keyword>
<gene>
    <name evidence="17" type="ORF">L9F63_007672</name>
</gene>
<dbReference type="GO" id="GO:0016705">
    <property type="term" value="F:oxidoreductase activity, acting on paired donors, with incorporation or reduction of molecular oxygen"/>
    <property type="evidence" value="ECO:0007669"/>
    <property type="project" value="InterPro"/>
</dbReference>
<evidence type="ECO:0000256" key="11">
    <source>
        <dbReference type="ARBA" id="ARBA00023004"/>
    </source>
</evidence>
<evidence type="ECO:0000313" key="18">
    <source>
        <dbReference type="Proteomes" id="UP001233999"/>
    </source>
</evidence>
<evidence type="ECO:0000256" key="15">
    <source>
        <dbReference type="RuleBase" id="RU000461"/>
    </source>
</evidence>
<organism evidence="17 18">
    <name type="scientific">Diploptera punctata</name>
    <name type="common">Pacific beetle cockroach</name>
    <dbReference type="NCBI Taxonomy" id="6984"/>
    <lineage>
        <taxon>Eukaryota</taxon>
        <taxon>Metazoa</taxon>
        <taxon>Ecdysozoa</taxon>
        <taxon>Arthropoda</taxon>
        <taxon>Hexapoda</taxon>
        <taxon>Insecta</taxon>
        <taxon>Pterygota</taxon>
        <taxon>Neoptera</taxon>
        <taxon>Polyneoptera</taxon>
        <taxon>Dictyoptera</taxon>
        <taxon>Blattodea</taxon>
        <taxon>Blaberoidea</taxon>
        <taxon>Blaberidae</taxon>
        <taxon>Diplopterinae</taxon>
        <taxon>Diploptera</taxon>
    </lineage>
</organism>
<protein>
    <recommendedName>
        <fullName evidence="19">Cytochrome P450</fullName>
    </recommendedName>
</protein>
<comment type="subcellular location">
    <subcellularLocation>
        <location evidence="4">Endoplasmic reticulum membrane</location>
        <topology evidence="4">Peripheral membrane protein</topology>
    </subcellularLocation>
    <subcellularLocation>
        <location evidence="3">Microsome membrane</location>
        <topology evidence="3">Peripheral membrane protein</topology>
    </subcellularLocation>
</comment>